<dbReference type="EMBL" id="MU118022">
    <property type="protein sequence ID" value="KAF9648004.1"/>
    <property type="molecule type" value="Genomic_DNA"/>
</dbReference>
<reference evidence="1" key="1">
    <citation type="submission" date="2019-10" db="EMBL/GenBank/DDBJ databases">
        <authorList>
            <consortium name="DOE Joint Genome Institute"/>
            <person name="Kuo A."/>
            <person name="Miyauchi S."/>
            <person name="Kiss E."/>
            <person name="Drula E."/>
            <person name="Kohler A."/>
            <person name="Sanchez-Garcia M."/>
            <person name="Andreopoulos B."/>
            <person name="Barry K.W."/>
            <person name="Bonito G."/>
            <person name="Buee M."/>
            <person name="Carver A."/>
            <person name="Chen C."/>
            <person name="Cichocki N."/>
            <person name="Clum A."/>
            <person name="Culley D."/>
            <person name="Crous P.W."/>
            <person name="Fauchery L."/>
            <person name="Girlanda M."/>
            <person name="Hayes R."/>
            <person name="Keri Z."/>
            <person name="Labutti K."/>
            <person name="Lipzen A."/>
            <person name="Lombard V."/>
            <person name="Magnuson J."/>
            <person name="Maillard F."/>
            <person name="Morin E."/>
            <person name="Murat C."/>
            <person name="Nolan M."/>
            <person name="Ohm R."/>
            <person name="Pangilinan J."/>
            <person name="Pereira M."/>
            <person name="Perotto S."/>
            <person name="Peter M."/>
            <person name="Riley R."/>
            <person name="Sitrit Y."/>
            <person name="Stielow B."/>
            <person name="Szollosi G."/>
            <person name="Zifcakova L."/>
            <person name="Stursova M."/>
            <person name="Spatafora J.W."/>
            <person name="Tedersoo L."/>
            <person name="Vaario L.-M."/>
            <person name="Yamada A."/>
            <person name="Yan M."/>
            <person name="Wang P."/>
            <person name="Xu J."/>
            <person name="Bruns T."/>
            <person name="Baldrian P."/>
            <person name="Vilgalys R."/>
            <person name="Henrissat B."/>
            <person name="Grigoriev I.V."/>
            <person name="Hibbett D."/>
            <person name="Nagy L.G."/>
            <person name="Martin F.M."/>
        </authorList>
    </citation>
    <scope>NUCLEOTIDE SEQUENCE</scope>
    <source>
        <strain evidence="1">P2</strain>
    </source>
</reference>
<name>A0ACB6ZEK2_THEGA</name>
<keyword evidence="2" id="KW-1185">Reference proteome</keyword>
<accession>A0ACB6ZEK2</accession>
<comment type="caution">
    <text evidence="1">The sequence shown here is derived from an EMBL/GenBank/DDBJ whole genome shotgun (WGS) entry which is preliminary data.</text>
</comment>
<sequence length="400" mass="45540">MTAAPTYDHYQPQSPAVLHAKNNLRTWWKQFTSVQRIKREAGEKKGLRPPHLPPTGQNVVFGKPLKESLKHASVQISTANANGELYVWGYIPVVVAKSGLYLKEQATEIEGTFRINGSNKRMRDLQAKFESPPRYGKDLNWKDEIFTPHDVASVFRRYLTQMPEAVIPFNMYHDFRNAIAKKPYHQEEVIATYKRLIRSMPRANQYLLLYLLDLLSVFARKSDKNLMTPANLAVIFRPAVLSHPDHEMQPQEHRLSQEVLEFLIAHQDWFMLDISPPPTTSAGLMASDEEPDAILSSDEDANGGSWKLVGNAQPSRIVRRRTTTEGHGSKSLHFDHYNNDLSPVAEAPGSPVRSVGGSIRRSRTLPNRRGTLETPEEPHRARVLRKQKRSSMQVQRNSQI</sequence>
<protein>
    <submittedName>
        <fullName evidence="1">Rho GTPase activation protein</fullName>
    </submittedName>
</protein>
<gene>
    <name evidence="1" type="ORF">BDM02DRAFT_3097190</name>
</gene>
<organism evidence="1 2">
    <name type="scientific">Thelephora ganbajun</name>
    <name type="common">Ganba fungus</name>
    <dbReference type="NCBI Taxonomy" id="370292"/>
    <lineage>
        <taxon>Eukaryota</taxon>
        <taxon>Fungi</taxon>
        <taxon>Dikarya</taxon>
        <taxon>Basidiomycota</taxon>
        <taxon>Agaricomycotina</taxon>
        <taxon>Agaricomycetes</taxon>
        <taxon>Thelephorales</taxon>
        <taxon>Thelephoraceae</taxon>
        <taxon>Thelephora</taxon>
    </lineage>
</organism>
<reference evidence="1" key="2">
    <citation type="journal article" date="2020" name="Nat. Commun.">
        <title>Large-scale genome sequencing of mycorrhizal fungi provides insights into the early evolution of symbiotic traits.</title>
        <authorList>
            <person name="Miyauchi S."/>
            <person name="Kiss E."/>
            <person name="Kuo A."/>
            <person name="Drula E."/>
            <person name="Kohler A."/>
            <person name="Sanchez-Garcia M."/>
            <person name="Morin E."/>
            <person name="Andreopoulos B."/>
            <person name="Barry K.W."/>
            <person name="Bonito G."/>
            <person name="Buee M."/>
            <person name="Carver A."/>
            <person name="Chen C."/>
            <person name="Cichocki N."/>
            <person name="Clum A."/>
            <person name="Culley D."/>
            <person name="Crous P.W."/>
            <person name="Fauchery L."/>
            <person name="Girlanda M."/>
            <person name="Hayes R.D."/>
            <person name="Keri Z."/>
            <person name="LaButti K."/>
            <person name="Lipzen A."/>
            <person name="Lombard V."/>
            <person name="Magnuson J."/>
            <person name="Maillard F."/>
            <person name="Murat C."/>
            <person name="Nolan M."/>
            <person name="Ohm R.A."/>
            <person name="Pangilinan J."/>
            <person name="Pereira M.F."/>
            <person name="Perotto S."/>
            <person name="Peter M."/>
            <person name="Pfister S."/>
            <person name="Riley R."/>
            <person name="Sitrit Y."/>
            <person name="Stielow J.B."/>
            <person name="Szollosi G."/>
            <person name="Zifcakova L."/>
            <person name="Stursova M."/>
            <person name="Spatafora J.W."/>
            <person name="Tedersoo L."/>
            <person name="Vaario L.M."/>
            <person name="Yamada A."/>
            <person name="Yan M."/>
            <person name="Wang P."/>
            <person name="Xu J."/>
            <person name="Bruns T."/>
            <person name="Baldrian P."/>
            <person name="Vilgalys R."/>
            <person name="Dunand C."/>
            <person name="Henrissat B."/>
            <person name="Grigoriev I.V."/>
            <person name="Hibbett D."/>
            <person name="Nagy L.G."/>
            <person name="Martin F.M."/>
        </authorList>
    </citation>
    <scope>NUCLEOTIDE SEQUENCE</scope>
    <source>
        <strain evidence="1">P2</strain>
    </source>
</reference>
<dbReference type="Proteomes" id="UP000886501">
    <property type="component" value="Unassembled WGS sequence"/>
</dbReference>
<evidence type="ECO:0000313" key="2">
    <source>
        <dbReference type="Proteomes" id="UP000886501"/>
    </source>
</evidence>
<evidence type="ECO:0000313" key="1">
    <source>
        <dbReference type="EMBL" id="KAF9648004.1"/>
    </source>
</evidence>
<proteinExistence type="predicted"/>